<sequence>MHKKSAYLGVDMGATHTRLCLLDQDNNILELKKIATNNIMEKGLQRGMLNLITDVVEEKQVFLNRAVIGLPATISKDRKNILSTPNLKVKSTEFSGLVSSLQEEFGCPVELERDVNLQITYDTFHMSVTDKTVLGCYLGSGFGFSIWLNGDVYTGAHGVAGELGHIPYGNANVRCGCGNHGCLESYVSGVYLKAEYDAQHADYEIGDFFDQHCNEAFISQFIAHAGRAIATTVNLFDPDIVLLGGGVMDMKGFPYNALRKSVLQHTRKPLPHDEVTFMKATSSSFNGATGAALQALNHTK</sequence>
<evidence type="ECO:0000313" key="2">
    <source>
        <dbReference type="Proteomes" id="UP000273252"/>
    </source>
</evidence>
<keyword evidence="1" id="KW-0418">Kinase</keyword>
<keyword evidence="2" id="KW-1185">Reference proteome</keyword>
<dbReference type="SUPFAM" id="SSF53067">
    <property type="entry name" value="Actin-like ATPase domain"/>
    <property type="match status" value="1"/>
</dbReference>
<dbReference type="InterPro" id="IPR043129">
    <property type="entry name" value="ATPase_NBD"/>
</dbReference>
<dbReference type="CDD" id="cd24070">
    <property type="entry name" value="ASKHA_NBD_ROK_AlsK"/>
    <property type="match status" value="1"/>
</dbReference>
<gene>
    <name evidence="1" type="ORF">DZ860_01075</name>
</gene>
<reference evidence="1 2" key="1">
    <citation type="submission" date="2018-08" db="EMBL/GenBank/DDBJ databases">
        <title>Vibrio isolated from the Eastern China Marginal Seas.</title>
        <authorList>
            <person name="Li Y."/>
        </authorList>
    </citation>
    <scope>NUCLEOTIDE SEQUENCE [LARGE SCALE GENOMIC DNA]</scope>
    <source>
        <strain evidence="1 2">BEI233</strain>
    </source>
</reference>
<dbReference type="PANTHER" id="PTHR18964:SF174">
    <property type="entry name" value="D-ALLOSE KINASE-RELATED"/>
    <property type="match status" value="1"/>
</dbReference>
<dbReference type="OrthoDB" id="9810372at2"/>
<keyword evidence="1" id="KW-0808">Transferase</keyword>
<accession>A0A3A6R1W3</accession>
<dbReference type="PANTHER" id="PTHR18964">
    <property type="entry name" value="ROK (REPRESSOR, ORF, KINASE) FAMILY"/>
    <property type="match status" value="1"/>
</dbReference>
<dbReference type="Pfam" id="PF00480">
    <property type="entry name" value="ROK"/>
    <property type="match status" value="1"/>
</dbReference>
<protein>
    <submittedName>
        <fullName evidence="1">Allose kinase</fullName>
        <ecNumber evidence="1">2.7.1.55</ecNumber>
    </submittedName>
</protein>
<dbReference type="EMBL" id="QVMU01000001">
    <property type="protein sequence ID" value="RJX75304.1"/>
    <property type="molecule type" value="Genomic_DNA"/>
</dbReference>
<dbReference type="RefSeq" id="WP_120029060.1">
    <property type="nucleotide sequence ID" value="NZ_QVMU01000001.1"/>
</dbReference>
<proteinExistence type="predicted"/>
<dbReference type="InterPro" id="IPR000600">
    <property type="entry name" value="ROK"/>
</dbReference>
<dbReference type="AlphaFoldDB" id="A0A3A6R1W3"/>
<dbReference type="Gene3D" id="3.30.420.40">
    <property type="match status" value="2"/>
</dbReference>
<dbReference type="EC" id="2.7.1.55" evidence="1"/>
<comment type="caution">
    <text evidence="1">The sequence shown here is derived from an EMBL/GenBank/DDBJ whole genome shotgun (WGS) entry which is preliminary data.</text>
</comment>
<name>A0A3A6R1W3_9VIBR</name>
<dbReference type="Proteomes" id="UP000273252">
    <property type="component" value="Unassembled WGS sequence"/>
</dbReference>
<evidence type="ECO:0000313" key="1">
    <source>
        <dbReference type="EMBL" id="RJX75304.1"/>
    </source>
</evidence>
<organism evidence="1 2">
    <name type="scientific">Vibrio sinensis</name>
    <dbReference type="NCBI Taxonomy" id="2302434"/>
    <lineage>
        <taxon>Bacteria</taxon>
        <taxon>Pseudomonadati</taxon>
        <taxon>Pseudomonadota</taxon>
        <taxon>Gammaproteobacteria</taxon>
        <taxon>Vibrionales</taxon>
        <taxon>Vibrionaceae</taxon>
        <taxon>Vibrio</taxon>
    </lineage>
</organism>
<dbReference type="GO" id="GO:0008787">
    <property type="term" value="F:D-allose kinase activity"/>
    <property type="evidence" value="ECO:0007669"/>
    <property type="project" value="UniProtKB-EC"/>
</dbReference>
<dbReference type="NCBIfam" id="NF007251">
    <property type="entry name" value="PRK09698.1"/>
    <property type="match status" value="1"/>
</dbReference>